<protein>
    <recommendedName>
        <fullName evidence="1">ORC1/DEAH AAA+ ATPase domain-containing protein</fullName>
    </recommendedName>
</protein>
<feature type="domain" description="ORC1/DEAH AAA+ ATPase" evidence="1">
    <location>
        <begin position="92"/>
        <end position="223"/>
    </location>
</feature>
<dbReference type="Gene3D" id="3.40.50.300">
    <property type="entry name" value="P-loop containing nucleotide triphosphate hydrolases"/>
    <property type="match status" value="1"/>
</dbReference>
<proteinExistence type="predicted"/>
<accession>A0A4Y8MWT6</accession>
<comment type="caution">
    <text evidence="2">The sequence shown here is derived from an EMBL/GenBank/DDBJ whole genome shotgun (WGS) entry which is preliminary data.</text>
</comment>
<gene>
    <name evidence="2" type="ORF">E2553_35055</name>
</gene>
<dbReference type="AlphaFoldDB" id="A0A4Y8MWT6"/>
<sequence>MAARPLIESRRTYFDNQAEFAMNQKIRISLTQLEKSITHAERIAYSKMSLDEVLSLPPGKKVSFFASLRVKHKKLEEGEALFRHFLETPSDNKIVGLIGPTGSGKTAFYESVVSPMVEGDPGEFPTLMVPAFAFGNSRTVFSGILRQILRVANEVSISEKRGVRVSDGRAIVIPRGLDGLRDAVTKMLKNRRVRVLAIDEFFHMVRYSDLDALMDAVKSLADDTYGFLMPIGGPSLIKFLTHNGEIDRRSESIYLGRYTKTEENQARVLLAAGRGGTDKYPPFESIVRKLQAKWPMEDVPQFHLMMDEIFDVTHGLVGLLKSLLTRCLIYQINNDGVWNHSFFAKSTKSKRALETLLEEIEKGETTMKEEQYGEPNFTKMQLEVISKKLVTKRRTKSESHPATEV</sequence>
<dbReference type="Pfam" id="PF13401">
    <property type="entry name" value="AAA_22"/>
    <property type="match status" value="1"/>
</dbReference>
<name>A0A4Y8MWT6_9BURK</name>
<organism evidence="2 3">
    <name type="scientific">Paraburkholderia dipogonis</name>
    <dbReference type="NCBI Taxonomy" id="1211383"/>
    <lineage>
        <taxon>Bacteria</taxon>
        <taxon>Pseudomonadati</taxon>
        <taxon>Pseudomonadota</taxon>
        <taxon>Betaproteobacteria</taxon>
        <taxon>Burkholderiales</taxon>
        <taxon>Burkholderiaceae</taxon>
        <taxon>Paraburkholderia</taxon>
    </lineage>
</organism>
<dbReference type="InterPro" id="IPR027417">
    <property type="entry name" value="P-loop_NTPase"/>
</dbReference>
<evidence type="ECO:0000313" key="2">
    <source>
        <dbReference type="EMBL" id="TFE41861.1"/>
    </source>
</evidence>
<dbReference type="GO" id="GO:0016887">
    <property type="term" value="F:ATP hydrolysis activity"/>
    <property type="evidence" value="ECO:0007669"/>
    <property type="project" value="InterPro"/>
</dbReference>
<evidence type="ECO:0000313" key="3">
    <source>
        <dbReference type="Proteomes" id="UP000297385"/>
    </source>
</evidence>
<dbReference type="InterPro" id="IPR049945">
    <property type="entry name" value="AAA_22"/>
</dbReference>
<dbReference type="Proteomes" id="UP000297385">
    <property type="component" value="Unassembled WGS sequence"/>
</dbReference>
<dbReference type="EMBL" id="SNVI01000002">
    <property type="protein sequence ID" value="TFE41861.1"/>
    <property type="molecule type" value="Genomic_DNA"/>
</dbReference>
<dbReference type="SUPFAM" id="SSF52540">
    <property type="entry name" value="P-loop containing nucleoside triphosphate hydrolases"/>
    <property type="match status" value="1"/>
</dbReference>
<reference evidence="2 3" key="1">
    <citation type="submission" date="2019-03" db="EMBL/GenBank/DDBJ databases">
        <title>Complete Genome Sequence of Paraburkholderia dipogonis ICMP 19430T, a Nitrogen-fixing Symbiont of the South African Invasive Legume Dipogon lignosus in New Zealand.</title>
        <authorList>
            <person name="De Meyer S.E."/>
        </authorList>
    </citation>
    <scope>NUCLEOTIDE SEQUENCE [LARGE SCALE GENOMIC DNA]</scope>
    <source>
        <strain evidence="2 3">ICMP 19430</strain>
    </source>
</reference>
<evidence type="ECO:0000259" key="1">
    <source>
        <dbReference type="Pfam" id="PF13401"/>
    </source>
</evidence>